<organism evidence="8 9">
    <name type="scientific">Patella caerulea</name>
    <name type="common">Rayed Mediterranean limpet</name>
    <dbReference type="NCBI Taxonomy" id="87958"/>
    <lineage>
        <taxon>Eukaryota</taxon>
        <taxon>Metazoa</taxon>
        <taxon>Spiralia</taxon>
        <taxon>Lophotrochozoa</taxon>
        <taxon>Mollusca</taxon>
        <taxon>Gastropoda</taxon>
        <taxon>Patellogastropoda</taxon>
        <taxon>Patelloidea</taxon>
        <taxon>Patellidae</taxon>
        <taxon>Patella</taxon>
    </lineage>
</organism>
<keyword evidence="2" id="KW-0479">Metal-binding</keyword>
<evidence type="ECO:0000256" key="3">
    <source>
        <dbReference type="ARBA" id="ARBA00022771"/>
    </source>
</evidence>
<sequence length="719" mass="80797">MAADVFGDASLFSEFEKDRETQRFLDDADGSEDVKNTKDDENDAASIDNGDSSSEPDDCDVKTTVSVSGEVDDDMEIVEETVSKTTQHKILYERNKFRSFAKIIDSTKYVPDGQSPAVQILFQNNKFSRNHRAEIEDFILNLMDRDRHEEYNHGEMNLPKLNLKASTPTCVDINEKLPVEKRTAEMWDAHAIIGCAQFHELFMVDSRGWPLLPGTSDHSVTWDFIKFEQLFETPLPVDEEDLKIVKRDQKKKSGCFNCGEQHNLNDCPVPKDQNKIRENRRKFQDASSVPKLSLSKNYSDFEDNPRFKKFRPGEISDELYSAMGIDRSQLPMYIYKMRLLGYPPGWLFSAKKGYSSGIVIFDKEGKETNLKGETLEDGEINAEGTEDPQVEVDKIIEYPGFTVPLPDGVVDDCHLFNMPPLQRHQLKNTLERQVSVQEDMKKRKAEEEEEVERKRIRMINKEADMEMSDDEDDTETSGTDSDFRPPLPVNTPPAKPPIPVGTPPITPVSQRGHFYHPTLANLTPPHFDESNPPLPDYTPPCRPPIPDGTPPATPPVSLTLRSKSQESNGNDSPSFENLQAQYQDILEQLNEDGSSQSESEINSVITVEASEESDNSAVPLSRQTTNNSDASVRTMSRASSTLSIQSLDESGLARGNSLTKEYGTPILEASTSVSLLPNRNNFKQGAEEHLLFENLPGSTGTFSKIRQLMGKIKSKIGKK</sequence>
<feature type="compositionally biased region" description="Polar residues" evidence="6">
    <location>
        <begin position="615"/>
        <end position="637"/>
    </location>
</feature>
<name>A0AAN8K7B6_PATCE</name>
<evidence type="ECO:0000256" key="5">
    <source>
        <dbReference type="ARBA" id="ARBA00023242"/>
    </source>
</evidence>
<evidence type="ECO:0000259" key="7">
    <source>
        <dbReference type="SMART" id="SM00581"/>
    </source>
</evidence>
<proteinExistence type="predicted"/>
<feature type="domain" description="PSP proline-rich" evidence="7">
    <location>
        <begin position="307"/>
        <end position="360"/>
    </location>
</feature>
<comment type="caution">
    <text evidence="8">The sequence shown here is derived from an EMBL/GenBank/DDBJ whole genome shotgun (WGS) entry which is preliminary data.</text>
</comment>
<reference evidence="8 9" key="1">
    <citation type="submission" date="2024-01" db="EMBL/GenBank/DDBJ databases">
        <title>The genome of the rayed Mediterranean limpet Patella caerulea (Linnaeus, 1758).</title>
        <authorList>
            <person name="Anh-Thu Weber A."/>
            <person name="Halstead-Nussloch G."/>
        </authorList>
    </citation>
    <scope>NUCLEOTIDE SEQUENCE [LARGE SCALE GENOMIC DNA]</scope>
    <source>
        <strain evidence="8">AATW-2023a</strain>
        <tissue evidence="8">Whole specimen</tissue>
    </source>
</reference>
<feature type="region of interest" description="Disordered" evidence="6">
    <location>
        <begin position="607"/>
        <end position="637"/>
    </location>
</feature>
<dbReference type="GO" id="GO:0071013">
    <property type="term" value="C:catalytic step 2 spliceosome"/>
    <property type="evidence" value="ECO:0007669"/>
    <property type="project" value="TreeGrafter"/>
</dbReference>
<accession>A0AAN8K7B6</accession>
<feature type="compositionally biased region" description="Pro residues" evidence="6">
    <location>
        <begin position="485"/>
        <end position="506"/>
    </location>
</feature>
<feature type="compositionally biased region" description="Basic and acidic residues" evidence="6">
    <location>
        <begin position="22"/>
        <end position="39"/>
    </location>
</feature>
<feature type="compositionally biased region" description="Acidic residues" evidence="6">
    <location>
        <begin position="465"/>
        <end position="475"/>
    </location>
</feature>
<feature type="compositionally biased region" description="Polar residues" evidence="6">
    <location>
        <begin position="559"/>
        <end position="575"/>
    </location>
</feature>
<evidence type="ECO:0000256" key="2">
    <source>
        <dbReference type="ARBA" id="ARBA00022723"/>
    </source>
</evidence>
<feature type="compositionally biased region" description="Pro residues" evidence="6">
    <location>
        <begin position="532"/>
        <end position="554"/>
    </location>
</feature>
<dbReference type="PANTHER" id="PTHR13316:SF0">
    <property type="entry name" value="ZINC FINGER CCHC DOMAIN-CONTAINING PROTEIN 8"/>
    <property type="match status" value="1"/>
</dbReference>
<keyword evidence="3" id="KW-0863">Zinc-finger</keyword>
<dbReference type="AlphaFoldDB" id="A0AAN8K7B6"/>
<protein>
    <recommendedName>
        <fullName evidence="7">PSP proline-rich domain-containing protein</fullName>
    </recommendedName>
</protein>
<feature type="region of interest" description="Disordered" evidence="6">
    <location>
        <begin position="22"/>
        <end position="61"/>
    </location>
</feature>
<dbReference type="InterPro" id="IPR052115">
    <property type="entry name" value="NEXT_complex_subunit_ZCCHC8"/>
</dbReference>
<dbReference type="EMBL" id="JAZGQO010000005">
    <property type="protein sequence ID" value="KAK6186863.1"/>
    <property type="molecule type" value="Genomic_DNA"/>
</dbReference>
<comment type="subcellular location">
    <subcellularLocation>
        <location evidence="1">Nucleus</location>
    </subcellularLocation>
</comment>
<dbReference type="Proteomes" id="UP001347796">
    <property type="component" value="Unassembled WGS sequence"/>
</dbReference>
<evidence type="ECO:0000313" key="9">
    <source>
        <dbReference type="Proteomes" id="UP001347796"/>
    </source>
</evidence>
<dbReference type="GO" id="GO:0008270">
    <property type="term" value="F:zinc ion binding"/>
    <property type="evidence" value="ECO:0007669"/>
    <property type="project" value="UniProtKB-KW"/>
</dbReference>
<keyword evidence="9" id="KW-1185">Reference proteome</keyword>
<keyword evidence="5" id="KW-0539">Nucleus</keyword>
<evidence type="ECO:0000256" key="4">
    <source>
        <dbReference type="ARBA" id="ARBA00022833"/>
    </source>
</evidence>
<gene>
    <name evidence="8" type="ORF">SNE40_006128</name>
</gene>
<dbReference type="SMART" id="SM00581">
    <property type="entry name" value="PSP"/>
    <property type="match status" value="1"/>
</dbReference>
<feature type="region of interest" description="Disordered" evidence="6">
    <location>
        <begin position="433"/>
        <end position="575"/>
    </location>
</feature>
<dbReference type="InterPro" id="IPR006568">
    <property type="entry name" value="PSP_pro-rich"/>
</dbReference>
<evidence type="ECO:0000313" key="8">
    <source>
        <dbReference type="EMBL" id="KAK6186863.1"/>
    </source>
</evidence>
<evidence type="ECO:0000256" key="1">
    <source>
        <dbReference type="ARBA" id="ARBA00004123"/>
    </source>
</evidence>
<dbReference type="Pfam" id="PF04046">
    <property type="entry name" value="PSP"/>
    <property type="match status" value="1"/>
</dbReference>
<dbReference type="PANTHER" id="PTHR13316">
    <property type="entry name" value="ZINC FINGER, CCHC DOMAIN CONTAINING 8"/>
    <property type="match status" value="1"/>
</dbReference>
<keyword evidence="4" id="KW-0862">Zinc</keyword>
<evidence type="ECO:0000256" key="6">
    <source>
        <dbReference type="SAM" id="MobiDB-lite"/>
    </source>
</evidence>
<dbReference type="GO" id="GO:0003723">
    <property type="term" value="F:RNA binding"/>
    <property type="evidence" value="ECO:0007669"/>
    <property type="project" value="TreeGrafter"/>
</dbReference>